<evidence type="ECO:0000313" key="4">
    <source>
        <dbReference type="EMBL" id="GAA0948980.1"/>
    </source>
</evidence>
<dbReference type="InterPro" id="IPR002869">
    <property type="entry name" value="Pyrv_flavodox_OxRed_cen"/>
</dbReference>
<dbReference type="EMBL" id="BAAAHH010000008">
    <property type="protein sequence ID" value="GAA0948980.1"/>
    <property type="molecule type" value="Genomic_DNA"/>
</dbReference>
<dbReference type="InterPro" id="IPR019752">
    <property type="entry name" value="Pyrv/ketoisovalerate_OxRed_cat"/>
</dbReference>
<dbReference type="Gene3D" id="3.40.920.10">
    <property type="entry name" value="Pyruvate-ferredoxin oxidoreductase, PFOR, domain III"/>
    <property type="match status" value="1"/>
</dbReference>
<dbReference type="PANTHER" id="PTHR48084:SF3">
    <property type="entry name" value="SUBUNIT OF PYRUVATE:FLAVODOXIN OXIDOREDUCTASE"/>
    <property type="match status" value="1"/>
</dbReference>
<protein>
    <submittedName>
        <fullName evidence="4">Indolepyruvate ferredoxin oxidoreductase family protein</fullName>
    </submittedName>
</protein>
<dbReference type="PANTHER" id="PTHR48084">
    <property type="entry name" value="2-OXOGLUTARATE OXIDOREDUCTASE SUBUNIT KORB-RELATED"/>
    <property type="match status" value="1"/>
</dbReference>
<keyword evidence="1" id="KW-0560">Oxidoreductase</keyword>
<dbReference type="SUPFAM" id="SSF53323">
    <property type="entry name" value="Pyruvate-ferredoxin oxidoreductase, PFOR, domain III"/>
    <property type="match status" value="1"/>
</dbReference>
<dbReference type="Proteomes" id="UP001500665">
    <property type="component" value="Unassembled WGS sequence"/>
</dbReference>
<organism evidence="4 5">
    <name type="scientific">Actinocorallia libanotica</name>
    <dbReference type="NCBI Taxonomy" id="46162"/>
    <lineage>
        <taxon>Bacteria</taxon>
        <taxon>Bacillati</taxon>
        <taxon>Actinomycetota</taxon>
        <taxon>Actinomycetes</taxon>
        <taxon>Streptosporangiales</taxon>
        <taxon>Thermomonosporaceae</taxon>
        <taxon>Actinocorallia</taxon>
    </lineage>
</organism>
<evidence type="ECO:0000256" key="1">
    <source>
        <dbReference type="ARBA" id="ARBA00023002"/>
    </source>
</evidence>
<evidence type="ECO:0000259" key="3">
    <source>
        <dbReference type="Pfam" id="PF20169"/>
    </source>
</evidence>
<comment type="caution">
    <text evidence="4">The sequence shown here is derived from an EMBL/GenBank/DDBJ whole genome shotgun (WGS) entry which is preliminary data.</text>
</comment>
<feature type="domain" description="DUF6537" evidence="3">
    <location>
        <begin position="953"/>
        <end position="1144"/>
    </location>
</feature>
<dbReference type="SUPFAM" id="SSF52518">
    <property type="entry name" value="Thiamin diphosphate-binding fold (THDP-binding)"/>
    <property type="match status" value="2"/>
</dbReference>
<name>A0ABN1QXY3_9ACTN</name>
<sequence>MTAAADRPVRLEDRYEMLDGEVHLSGLQALVRIPFDQVRLDRRRGLRTAVFVSGYEGSPLGGYDLELNRRRKLLDAHDVVFRPAVNEELAADAVMGSQLVPAFEDRLHDGVVGVWYGKAPGLDRATDALRHAVLGGASPSGGALALVGDDSVAKSSTVPSGSESAMAGIGMAVLSPADPQDILDLGLHGIALSRFSGLWAGLKLATNVVDGTGTTAVRGDQVTPVYPDREIDGRPFVHEVSANFLQPNLAVLENSLVTSRVELARRYAYANGLNRIEGDPEAKVGIVVAGGAYLDVHQALKTLGVSREGLASSGIRILKLGMISPLEPRIVAEFASGLAEIIVVEEKRAFVELALKDLLYGRPGAPLVSGKRTPSGEPLLRADADLPPHLIAEALASRLRAHLGGFDAARDGRPRPLLPVVARTPYFCSGCPHNRSTAVPAGSLVGAGIGCHTLATLMPEERVGEIIGLCQMGGEGAPWIGIAPFIERGHLIQNLGDGTFHHSGSLAVRASVAAGSHITYKLLYNDAVAMTGGQRAVGRMAVPQVVRALLAEGVARVVITTEDPGRYRKVRLPRGVEVRHRDRLLQTQEELAAVAGVTVLIHDQECATELRRKRKRGRAAAPERRVFVNERVCEGCGDCGTASNCLSVRPVDTEFGRKTRIHQASCNKDFSCLDGDCPSFVTVRPGRRKERAAAPFTGSGLPEPVLKVDAADFAMRLTGIGGTGVVTTAQIISTAATMAGLHVRGLDQLGLAQKGGAVVSDIRLSASPFLGANKIGPGECDLYLGCDLLVAASEANLAVTSPERTIAVVSTSRVPTGAMVTDVRTSFPDVDEIAGGIRALTRRDDGVFADAGSVVRGLFDDDQYANVFLVGVAVQAGALPVPVGKLEEAIGLNGVAVERNLDAFRRGRQFVADPEGLRAALPSRVEEHPVPAERVAEIAASVRSGADAELTGIVTRRVAELIAYQDEKYAERYAAFLEEVRAREAEVCGAAGAVTHAVARHLYKLMAYKDEYEVARLSLDPSFERAVREQFGEGARYSYQLHPPVLRALGWDRKISLGPWFKPAFRALYGLRRLRGTPLDPFGRAKVRVLERELIAEYVEAVATALQALTPENRALVAELAGLPDQVRGYEELKVTNVSLYRTALAKHLQAL</sequence>
<proteinExistence type="predicted"/>
<dbReference type="Gene3D" id="3.40.50.970">
    <property type="match status" value="1"/>
</dbReference>
<dbReference type="InterPro" id="IPR046667">
    <property type="entry name" value="DUF6537"/>
</dbReference>
<gene>
    <name evidence="4" type="ORF">GCM10009550_25830</name>
</gene>
<reference evidence="4 5" key="1">
    <citation type="journal article" date="2019" name="Int. J. Syst. Evol. Microbiol.">
        <title>The Global Catalogue of Microorganisms (GCM) 10K type strain sequencing project: providing services to taxonomists for standard genome sequencing and annotation.</title>
        <authorList>
            <consortium name="The Broad Institute Genomics Platform"/>
            <consortium name="The Broad Institute Genome Sequencing Center for Infectious Disease"/>
            <person name="Wu L."/>
            <person name="Ma J."/>
        </authorList>
    </citation>
    <scope>NUCLEOTIDE SEQUENCE [LARGE SCALE GENOMIC DNA]</scope>
    <source>
        <strain evidence="4 5">JCM 10696</strain>
    </source>
</reference>
<dbReference type="CDD" id="cd07034">
    <property type="entry name" value="TPP_PYR_PFOR_IOR-alpha_like"/>
    <property type="match status" value="1"/>
</dbReference>
<feature type="domain" description="Pyruvate/ketoisovalerate oxidoreductase catalytic" evidence="2">
    <location>
        <begin position="721"/>
        <end position="909"/>
    </location>
</feature>
<dbReference type="NCBIfam" id="NF009588">
    <property type="entry name" value="PRK13029.1"/>
    <property type="match status" value="1"/>
</dbReference>
<evidence type="ECO:0000259" key="2">
    <source>
        <dbReference type="Pfam" id="PF01558"/>
    </source>
</evidence>
<dbReference type="InterPro" id="IPR051457">
    <property type="entry name" value="2-oxoacid:Fd_oxidoreductase"/>
</dbReference>
<dbReference type="Pfam" id="PF01558">
    <property type="entry name" value="POR"/>
    <property type="match status" value="1"/>
</dbReference>
<accession>A0ABN1QXY3</accession>
<dbReference type="Pfam" id="PF20169">
    <property type="entry name" value="DUF6537"/>
    <property type="match status" value="1"/>
</dbReference>
<dbReference type="InterPro" id="IPR002880">
    <property type="entry name" value="Pyrv_Fd/Flavodoxin_OxRdtase_N"/>
</dbReference>
<dbReference type="NCBIfam" id="NF009589">
    <property type="entry name" value="PRK13030.1"/>
    <property type="match status" value="1"/>
</dbReference>
<keyword evidence="5" id="KW-1185">Reference proteome</keyword>
<evidence type="ECO:0000313" key="5">
    <source>
        <dbReference type="Proteomes" id="UP001500665"/>
    </source>
</evidence>
<dbReference type="InterPro" id="IPR029061">
    <property type="entry name" value="THDP-binding"/>
</dbReference>